<dbReference type="RefSeq" id="WP_204949908.1">
    <property type="nucleotide sequence ID" value="NZ_BSFF01000001.1"/>
</dbReference>
<accession>A0A9W6MR15</accession>
<gene>
    <name evidence="2" type="ORF">GCM10008170_05550</name>
    <name evidence="3" type="ORF">JOD31_001703</name>
</gene>
<reference evidence="2" key="3">
    <citation type="submission" date="2023-01" db="EMBL/GenBank/DDBJ databases">
        <authorList>
            <person name="Sun Q."/>
            <person name="Evtushenko L."/>
        </authorList>
    </citation>
    <scope>NUCLEOTIDE SEQUENCE</scope>
    <source>
        <strain evidence="2">VKM B-1606</strain>
    </source>
</reference>
<evidence type="ECO:0000313" key="3">
    <source>
        <dbReference type="EMBL" id="MBM7851478.1"/>
    </source>
</evidence>
<dbReference type="EMBL" id="JAFBCY010000002">
    <property type="protein sequence ID" value="MBM7851478.1"/>
    <property type="molecule type" value="Genomic_DNA"/>
</dbReference>
<dbReference type="EMBL" id="BSFF01000001">
    <property type="protein sequence ID" value="GLK54536.1"/>
    <property type="molecule type" value="Genomic_DNA"/>
</dbReference>
<evidence type="ECO:0000259" key="1">
    <source>
        <dbReference type="Pfam" id="PF08980"/>
    </source>
</evidence>
<dbReference type="Gene3D" id="4.10.1210.10">
    <property type="entry name" value="Atu1913-like"/>
    <property type="match status" value="1"/>
</dbReference>
<dbReference type="InterPro" id="IPR015073">
    <property type="entry name" value="DUF1883"/>
</dbReference>
<dbReference type="Proteomes" id="UP001143400">
    <property type="component" value="Unassembled WGS sequence"/>
</dbReference>
<evidence type="ECO:0000313" key="5">
    <source>
        <dbReference type="Proteomes" id="UP001143400"/>
    </source>
</evidence>
<keyword evidence="4" id="KW-1185">Reference proteome</keyword>
<reference evidence="2" key="1">
    <citation type="journal article" date="2014" name="Int. J. Syst. Evol. Microbiol.">
        <title>Complete genome sequence of Corynebacterium casei LMG S-19264T (=DSM 44701T), isolated from a smear-ripened cheese.</title>
        <authorList>
            <consortium name="US DOE Joint Genome Institute (JGI-PGF)"/>
            <person name="Walter F."/>
            <person name="Albersmeier A."/>
            <person name="Kalinowski J."/>
            <person name="Ruckert C."/>
        </authorList>
    </citation>
    <scope>NUCLEOTIDE SEQUENCE</scope>
    <source>
        <strain evidence="2">VKM B-1606</strain>
    </source>
</reference>
<protein>
    <recommendedName>
        <fullName evidence="1">DUF1883 domain-containing protein</fullName>
    </recommendedName>
</protein>
<evidence type="ECO:0000313" key="4">
    <source>
        <dbReference type="Proteomes" id="UP000758856"/>
    </source>
</evidence>
<name>A0A9W6MR15_9HYPH</name>
<dbReference type="AlphaFoldDB" id="A0A9W6MR15"/>
<proteinExistence type="predicted"/>
<dbReference type="InterPro" id="IPR036488">
    <property type="entry name" value="DUF1883-like_sf"/>
</dbReference>
<dbReference type="SUPFAM" id="SSF141099">
    <property type="entry name" value="Atu1913-like"/>
    <property type="match status" value="1"/>
</dbReference>
<feature type="domain" description="DUF1883" evidence="1">
    <location>
        <begin position="1"/>
        <end position="71"/>
    </location>
</feature>
<dbReference type="Proteomes" id="UP000758856">
    <property type="component" value="Unassembled WGS sequence"/>
</dbReference>
<organism evidence="2 5">
    <name type="scientific">Methylopila capsulata</name>
    <dbReference type="NCBI Taxonomy" id="61654"/>
    <lineage>
        <taxon>Bacteria</taxon>
        <taxon>Pseudomonadati</taxon>
        <taxon>Pseudomonadota</taxon>
        <taxon>Alphaproteobacteria</taxon>
        <taxon>Hyphomicrobiales</taxon>
        <taxon>Methylopilaceae</taxon>
        <taxon>Methylopila</taxon>
    </lineage>
</organism>
<reference evidence="3 4" key="2">
    <citation type="submission" date="2021-01" db="EMBL/GenBank/DDBJ databases">
        <title>Genomic Encyclopedia of Type Strains, Phase IV (KMG-IV): sequencing the most valuable type-strain genomes for metagenomic binning, comparative biology and taxonomic classification.</title>
        <authorList>
            <person name="Goeker M."/>
        </authorList>
    </citation>
    <scope>NUCLEOTIDE SEQUENCE [LARGE SCALE GENOMIC DNA]</scope>
    <source>
        <strain evidence="3 4">DSM 6130</strain>
    </source>
</reference>
<comment type="caution">
    <text evidence="2">The sequence shown here is derived from an EMBL/GenBank/DDBJ whole genome shotgun (WGS) entry which is preliminary data.</text>
</comment>
<dbReference type="Pfam" id="PF08980">
    <property type="entry name" value="DUF1883"/>
    <property type="match status" value="1"/>
</dbReference>
<sequence length="87" mass="10010">MSFIHGEEHLSAGDVVVVDCDHQVNVLLLDDTNFSYYRRGQRFQYHGGFYDRFPVRITAPSTGDWNIVIALPPGRRANIRYNISVVR</sequence>
<evidence type="ECO:0000313" key="2">
    <source>
        <dbReference type="EMBL" id="GLK54536.1"/>
    </source>
</evidence>